<gene>
    <name evidence="2" type="ORF">CAEBREN_25080</name>
</gene>
<feature type="domain" description="F-box" evidence="1">
    <location>
        <begin position="72"/>
        <end position="119"/>
    </location>
</feature>
<protein>
    <recommendedName>
        <fullName evidence="1">F-box domain-containing protein</fullName>
    </recommendedName>
</protein>
<dbReference type="InterPro" id="IPR036047">
    <property type="entry name" value="F-box-like_dom_sf"/>
</dbReference>
<dbReference type="AlphaFoldDB" id="G0MGT5"/>
<dbReference type="InterPro" id="IPR002900">
    <property type="entry name" value="DUF38/FTH_CAE_spp"/>
</dbReference>
<evidence type="ECO:0000313" key="3">
    <source>
        <dbReference type="Proteomes" id="UP000008068"/>
    </source>
</evidence>
<evidence type="ECO:0000313" key="2">
    <source>
        <dbReference type="EMBL" id="EGT58129.1"/>
    </source>
</evidence>
<keyword evidence="3" id="KW-1185">Reference proteome</keyword>
<dbReference type="Pfam" id="PF00646">
    <property type="entry name" value="F-box"/>
    <property type="match status" value="1"/>
</dbReference>
<organism evidence="3">
    <name type="scientific">Caenorhabditis brenneri</name>
    <name type="common">Nematode worm</name>
    <dbReference type="NCBI Taxonomy" id="135651"/>
    <lineage>
        <taxon>Eukaryota</taxon>
        <taxon>Metazoa</taxon>
        <taxon>Ecdysozoa</taxon>
        <taxon>Nematoda</taxon>
        <taxon>Chromadorea</taxon>
        <taxon>Rhabditida</taxon>
        <taxon>Rhabditina</taxon>
        <taxon>Rhabditomorpha</taxon>
        <taxon>Rhabditoidea</taxon>
        <taxon>Rhabditidae</taxon>
        <taxon>Peloderinae</taxon>
        <taxon>Caenorhabditis</taxon>
    </lineage>
</organism>
<proteinExistence type="predicted"/>
<dbReference type="SUPFAM" id="SSF81383">
    <property type="entry name" value="F-box domain"/>
    <property type="match status" value="1"/>
</dbReference>
<sequence length="382" mass="45028">MADIFRRNQDAFRGAILFQIKLKVSVEDAFESAKLVLEDDELDFVEFEYLYYKLYEDPLANFSADFTNKAPYCKLENFPPEVLEKIVHDLDPMDQLRVRKVAKCFRIATLKAPCKYNKLKIQHEDDCVSINFNGNRVYYEVYEPQGCMISHGNEYKVFPNENYFDMFLMDLNVILSNPNFCTDLFSIELHNEALGNEETLLKTMENTITDCKLKFNARELKVLVKHGQYLSRIVNMFNTTALEKEVRIRFNSRSETILNLDILSQFEQVKSIRIYSDSLYEFKSSEILAKCQKFYIKCRFREGDIPNIVNLILDSDKFERGSLFVTHLDVQFFETLFPESILDGNSCLLKFKNNPFWLRFWPATWRDSPVIRFCRCTEDDLP</sequence>
<accession>G0MGT5</accession>
<evidence type="ECO:0000259" key="1">
    <source>
        <dbReference type="PROSITE" id="PS50181"/>
    </source>
</evidence>
<dbReference type="InParanoid" id="G0MGT5"/>
<dbReference type="Pfam" id="PF01827">
    <property type="entry name" value="FTH"/>
    <property type="match status" value="1"/>
</dbReference>
<reference evidence="3" key="1">
    <citation type="submission" date="2011-07" db="EMBL/GenBank/DDBJ databases">
        <authorList>
            <consortium name="Caenorhabditis brenneri Sequencing and Analysis Consortium"/>
            <person name="Wilson R.K."/>
        </authorList>
    </citation>
    <scope>NUCLEOTIDE SEQUENCE [LARGE SCALE GENOMIC DNA]</scope>
    <source>
        <strain evidence="3">PB2801</strain>
    </source>
</reference>
<dbReference type="EMBL" id="GL379794">
    <property type="protein sequence ID" value="EGT58129.1"/>
    <property type="molecule type" value="Genomic_DNA"/>
</dbReference>
<dbReference type="InterPro" id="IPR001810">
    <property type="entry name" value="F-box_dom"/>
</dbReference>
<dbReference type="Proteomes" id="UP000008068">
    <property type="component" value="Unassembled WGS sequence"/>
</dbReference>
<dbReference type="HOGENOM" id="CLU_742334_0_0_1"/>
<dbReference type="PROSITE" id="PS50181">
    <property type="entry name" value="FBOX"/>
    <property type="match status" value="1"/>
</dbReference>
<name>G0MGT5_CAEBE</name>